<dbReference type="InterPro" id="IPR013149">
    <property type="entry name" value="ADH-like_C"/>
</dbReference>
<dbReference type="EMBL" id="JPKY01000090">
    <property type="protein sequence ID" value="KFH42612.1"/>
    <property type="molecule type" value="Genomic_DNA"/>
</dbReference>
<dbReference type="Pfam" id="PF08240">
    <property type="entry name" value="ADH_N"/>
    <property type="match status" value="1"/>
</dbReference>
<dbReference type="SMART" id="SM00829">
    <property type="entry name" value="PKS_ER"/>
    <property type="match status" value="1"/>
</dbReference>
<comment type="similarity">
    <text evidence="1">Belongs to the zinc-containing alcohol dehydrogenase family.</text>
</comment>
<dbReference type="InterPro" id="IPR047122">
    <property type="entry name" value="Trans-enoyl_RdTase-like"/>
</dbReference>
<dbReference type="Pfam" id="PF00107">
    <property type="entry name" value="ADH_zinc_N"/>
    <property type="match status" value="1"/>
</dbReference>
<dbReference type="PANTHER" id="PTHR45348:SF3">
    <property type="entry name" value="ENOYL REDUCTASE (ER) DOMAIN-CONTAINING PROTEIN"/>
    <property type="match status" value="1"/>
</dbReference>
<dbReference type="SUPFAM" id="SSF51735">
    <property type="entry name" value="NAD(P)-binding Rossmann-fold domains"/>
    <property type="match status" value="1"/>
</dbReference>
<dbReference type="Proteomes" id="UP000029964">
    <property type="component" value="Unassembled WGS sequence"/>
</dbReference>
<protein>
    <recommendedName>
        <fullName evidence="3">Enoyl reductase (ER) domain-containing protein</fullName>
    </recommendedName>
</protein>
<accession>A0A086SZT0</accession>
<comment type="caution">
    <text evidence="4">The sequence shown here is derived from an EMBL/GenBank/DDBJ whole genome shotgun (WGS) entry which is preliminary data.</text>
</comment>
<dbReference type="InterPro" id="IPR011032">
    <property type="entry name" value="GroES-like_sf"/>
</dbReference>
<organism evidence="4 5">
    <name type="scientific">Hapsidospora chrysogenum (strain ATCC 11550 / CBS 779.69 / DSM 880 / IAM 14645 / JCM 23072 / IMI 49137)</name>
    <name type="common">Acremonium chrysogenum</name>
    <dbReference type="NCBI Taxonomy" id="857340"/>
    <lineage>
        <taxon>Eukaryota</taxon>
        <taxon>Fungi</taxon>
        <taxon>Dikarya</taxon>
        <taxon>Ascomycota</taxon>
        <taxon>Pezizomycotina</taxon>
        <taxon>Sordariomycetes</taxon>
        <taxon>Hypocreomycetidae</taxon>
        <taxon>Hypocreales</taxon>
        <taxon>Bionectriaceae</taxon>
        <taxon>Hapsidospora</taxon>
    </lineage>
</organism>
<dbReference type="InterPro" id="IPR013154">
    <property type="entry name" value="ADH-like_N"/>
</dbReference>
<dbReference type="STRING" id="857340.A0A086SZT0"/>
<proteinExistence type="inferred from homology"/>
<evidence type="ECO:0000313" key="5">
    <source>
        <dbReference type="Proteomes" id="UP000029964"/>
    </source>
</evidence>
<dbReference type="GO" id="GO:0016651">
    <property type="term" value="F:oxidoreductase activity, acting on NAD(P)H"/>
    <property type="evidence" value="ECO:0007669"/>
    <property type="project" value="InterPro"/>
</dbReference>
<dbReference type="SUPFAM" id="SSF50129">
    <property type="entry name" value="GroES-like"/>
    <property type="match status" value="1"/>
</dbReference>
<dbReference type="InterPro" id="IPR020843">
    <property type="entry name" value="ER"/>
</dbReference>
<dbReference type="PANTHER" id="PTHR45348">
    <property type="entry name" value="HYPOTHETICAL OXIDOREDUCTASE (EUROFUNG)"/>
    <property type="match status" value="1"/>
</dbReference>
<evidence type="ECO:0000259" key="3">
    <source>
        <dbReference type="SMART" id="SM00829"/>
    </source>
</evidence>
<gene>
    <name evidence="4" type="ORF">ACRE_066820</name>
</gene>
<dbReference type="OrthoDB" id="48317at2759"/>
<keyword evidence="5" id="KW-1185">Reference proteome</keyword>
<dbReference type="CDD" id="cd08249">
    <property type="entry name" value="enoyl_reductase_like"/>
    <property type="match status" value="1"/>
</dbReference>
<dbReference type="Gene3D" id="3.90.180.10">
    <property type="entry name" value="Medium-chain alcohol dehydrogenases, catalytic domain"/>
    <property type="match status" value="1"/>
</dbReference>
<dbReference type="AlphaFoldDB" id="A0A086SZT0"/>
<dbReference type="HOGENOM" id="CLU_026673_16_1_1"/>
<evidence type="ECO:0000313" key="4">
    <source>
        <dbReference type="EMBL" id="KFH42612.1"/>
    </source>
</evidence>
<keyword evidence="2" id="KW-0560">Oxidoreductase</keyword>
<reference evidence="5" key="1">
    <citation type="journal article" date="2014" name="Genome Announc.">
        <title>Genome sequence and annotation of Acremonium chrysogenum, producer of the beta-lactam antibiotic cephalosporin C.</title>
        <authorList>
            <person name="Terfehr D."/>
            <person name="Dahlmann T.A."/>
            <person name="Specht T."/>
            <person name="Zadra I."/>
            <person name="Kuernsteiner H."/>
            <person name="Kueck U."/>
        </authorList>
    </citation>
    <scope>NUCLEOTIDE SEQUENCE [LARGE SCALE GENOMIC DNA]</scope>
    <source>
        <strain evidence="5">ATCC 11550 / CBS 779.69 / DSM 880 / IAM 14645 / JCM 23072 / IMI 49137</strain>
    </source>
</reference>
<dbReference type="InterPro" id="IPR036291">
    <property type="entry name" value="NAD(P)-bd_dom_sf"/>
</dbReference>
<feature type="domain" description="Enoyl reductase (ER)" evidence="3">
    <location>
        <begin position="11"/>
        <end position="339"/>
    </location>
</feature>
<evidence type="ECO:0000256" key="1">
    <source>
        <dbReference type="ARBA" id="ARBA00008072"/>
    </source>
</evidence>
<dbReference type="Gene3D" id="3.40.50.720">
    <property type="entry name" value="NAD(P)-binding Rossmann-like Domain"/>
    <property type="match status" value="1"/>
</dbReference>
<sequence length="357" mass="38330">MSTIKAIVNMGPRDARILDVPYPTLPDDDYILVKATAWAINPGDVHHLDMEADPATAGCHVGWDYAGVVVEVGPAVSKEFKKGDRVAGVSYGHNYLRKTDGAFAEYLTARGDTQLKIPENLTDAEAATQGIAVGTLPQSLYRDLQLPWPTNPAPAPFTLFIYGGSTAMGIQGIQLAKLSGGTVITTASPSNFEYLRSLGADHVLDYRAPDLVQEILDAAGGVPLRYALDCYPSASSASICASILARDGTARYTTLFPGTDKMVKQQNPDVEVLETQAYSHMGMDWQYDGVTTPASADDYARAKKFAPLAEELLATGKLKVPRVFLNRGGKGLEGVMKGLEEVRQNKVSGGKLVYTAE</sequence>
<name>A0A086SZT0_HAPC1</name>
<evidence type="ECO:0000256" key="2">
    <source>
        <dbReference type="ARBA" id="ARBA00023002"/>
    </source>
</evidence>